<organism evidence="3 4">
    <name type="scientific">[Mycobacterium] crassicus</name>
    <dbReference type="NCBI Taxonomy" id="2872309"/>
    <lineage>
        <taxon>Bacteria</taxon>
        <taxon>Bacillati</taxon>
        <taxon>Actinomycetota</taxon>
        <taxon>Actinomycetes</taxon>
        <taxon>Mycobacteriales</taxon>
        <taxon>Mycobacteriaceae</taxon>
        <taxon>Mycolicibacter</taxon>
    </lineage>
</organism>
<feature type="signal peptide" evidence="2">
    <location>
        <begin position="1"/>
        <end position="29"/>
    </location>
</feature>
<evidence type="ECO:0000256" key="2">
    <source>
        <dbReference type="SAM" id="SignalP"/>
    </source>
</evidence>
<dbReference type="NCBIfam" id="TIGR04529">
    <property type="entry name" value="MTB_hemophore"/>
    <property type="match status" value="1"/>
</dbReference>
<dbReference type="Proteomes" id="UP001299596">
    <property type="component" value="Unassembled WGS sequence"/>
</dbReference>
<accession>A0ABU5XC86</accession>
<sequence>MSTTSLTRIATFAGGFALALAAGTGLASAEPQPAQPSQPVQPGQPGLWSQNPAISTTCNYSQVVAAMNAQSPKVAAEFNAAPMAQSFLQNFLAAPPQQREEMLQQAQGVPEAAEFVNLIGPISKTCDKY</sequence>
<evidence type="ECO:0000313" key="3">
    <source>
        <dbReference type="EMBL" id="MEB3019911.1"/>
    </source>
</evidence>
<keyword evidence="2" id="KW-0732">Signal</keyword>
<feature type="compositionally biased region" description="Low complexity" evidence="1">
    <location>
        <begin position="27"/>
        <end position="45"/>
    </location>
</feature>
<evidence type="ECO:0000256" key="1">
    <source>
        <dbReference type="SAM" id="MobiDB-lite"/>
    </source>
</evidence>
<evidence type="ECO:0000313" key="4">
    <source>
        <dbReference type="Proteomes" id="UP001299596"/>
    </source>
</evidence>
<dbReference type="InterPro" id="IPR016572">
    <property type="entry name" value="UCP010611"/>
</dbReference>
<keyword evidence="4" id="KW-1185">Reference proteome</keyword>
<proteinExistence type="predicted"/>
<feature type="region of interest" description="Disordered" evidence="1">
    <location>
        <begin position="27"/>
        <end position="52"/>
    </location>
</feature>
<name>A0ABU5XC86_9MYCO</name>
<dbReference type="EMBL" id="JAYJJR010000001">
    <property type="protein sequence ID" value="MEB3019911.1"/>
    <property type="molecule type" value="Genomic_DNA"/>
</dbReference>
<feature type="chain" id="PRO_5046944973" evidence="2">
    <location>
        <begin position="30"/>
        <end position="129"/>
    </location>
</feature>
<dbReference type="PIRSF" id="PIRSF010611">
    <property type="entry name" value="UCP010611"/>
    <property type="match status" value="1"/>
</dbReference>
<dbReference type="InterPro" id="IPR032407">
    <property type="entry name" value="MHB"/>
</dbReference>
<gene>
    <name evidence="3" type="ORF">K6T79_02490</name>
</gene>
<dbReference type="RefSeq" id="WP_225404546.1">
    <property type="nucleotide sequence ID" value="NZ_JAYJJR010000001.1"/>
</dbReference>
<protein>
    <submittedName>
        <fullName evidence="3">Hemophore-related protein</fullName>
    </submittedName>
</protein>
<reference evidence="3 4" key="1">
    <citation type="submission" date="2023-12" db="EMBL/GenBank/DDBJ databases">
        <title>Description of new species of Mycobacterium terrae complex isolated from sewage at the Sao Paulo Zoological Park Foundation in Brazil.</title>
        <authorList>
            <person name="Romagnoli C.L."/>
            <person name="Conceicao E.C."/>
            <person name="Machado E."/>
            <person name="Barreto L.B.P.F."/>
            <person name="Sharma A."/>
            <person name="Silva N.M."/>
            <person name="Marques L.E."/>
            <person name="Juliana M.A."/>
            <person name="Lourenco M.C.S."/>
            <person name="Digiampietri L.A."/>
            <person name="Suffys P.N."/>
            <person name="Viana-Niero C."/>
        </authorList>
    </citation>
    <scope>NUCLEOTIDE SEQUENCE [LARGE SCALE GENOMIC DNA]</scope>
    <source>
        <strain evidence="3 4">MYC098</strain>
    </source>
</reference>
<comment type="caution">
    <text evidence="3">The sequence shown here is derived from an EMBL/GenBank/DDBJ whole genome shotgun (WGS) entry which is preliminary data.</text>
</comment>